<feature type="compositionally biased region" description="Basic and acidic residues" evidence="7">
    <location>
        <begin position="583"/>
        <end position="592"/>
    </location>
</feature>
<dbReference type="GO" id="GO:0015854">
    <property type="term" value="P:guanine transport"/>
    <property type="evidence" value="ECO:0007669"/>
    <property type="project" value="TreeGrafter"/>
</dbReference>
<dbReference type="Proteomes" id="UP000095751">
    <property type="component" value="Unassembled WGS sequence"/>
</dbReference>
<dbReference type="GO" id="GO:0012505">
    <property type="term" value="C:endomembrane system"/>
    <property type="evidence" value="ECO:0007669"/>
    <property type="project" value="UniProtKB-SubCell"/>
</dbReference>
<dbReference type="PANTHER" id="PTHR43337">
    <property type="entry name" value="XANTHINE/URACIL PERMEASE C887.17-RELATED"/>
    <property type="match status" value="1"/>
</dbReference>
<feature type="region of interest" description="Disordered" evidence="7">
    <location>
        <begin position="519"/>
        <end position="592"/>
    </location>
</feature>
<evidence type="ECO:0000256" key="7">
    <source>
        <dbReference type="SAM" id="MobiDB-lite"/>
    </source>
</evidence>
<reference evidence="9 10" key="1">
    <citation type="submission" date="2016-09" db="EMBL/GenBank/DDBJ databases">
        <title>Extensive genetic diversity and differential bi-allelic expression allows diatom success in the polar Southern Ocean.</title>
        <authorList>
            <consortium name="DOE Joint Genome Institute"/>
            <person name="Mock T."/>
            <person name="Otillar R.P."/>
            <person name="Strauss J."/>
            <person name="Dupont C."/>
            <person name="Frickenhaus S."/>
            <person name="Maumus F."/>
            <person name="Mcmullan M."/>
            <person name="Sanges R."/>
            <person name="Schmutz J."/>
            <person name="Toseland A."/>
            <person name="Valas R."/>
            <person name="Veluchamy A."/>
            <person name="Ward B.J."/>
            <person name="Allen A."/>
            <person name="Barry K."/>
            <person name="Falciatore A."/>
            <person name="Ferrante M."/>
            <person name="Fortunato A.E."/>
            <person name="Gloeckner G."/>
            <person name="Gruber A."/>
            <person name="Hipkin R."/>
            <person name="Janech M."/>
            <person name="Kroth P."/>
            <person name="Leese F."/>
            <person name="Lindquist E."/>
            <person name="Lyon B.R."/>
            <person name="Martin J."/>
            <person name="Mayer C."/>
            <person name="Parker M."/>
            <person name="Quesneville H."/>
            <person name="Raymond J."/>
            <person name="Uhlig C."/>
            <person name="Valentin K.U."/>
            <person name="Worden A.Z."/>
            <person name="Armbrust E.V."/>
            <person name="Bowler C."/>
            <person name="Green B."/>
            <person name="Moulton V."/>
            <person name="Van Oosterhout C."/>
            <person name="Grigoriev I."/>
        </authorList>
    </citation>
    <scope>NUCLEOTIDE SEQUENCE [LARGE SCALE GENOMIC DNA]</scope>
    <source>
        <strain evidence="9 10">CCMP1102</strain>
    </source>
</reference>
<feature type="transmembrane region" description="Helical" evidence="8">
    <location>
        <begin position="442"/>
        <end position="460"/>
    </location>
</feature>
<dbReference type="InParanoid" id="A0A1E7FSQ2"/>
<evidence type="ECO:0000256" key="3">
    <source>
        <dbReference type="ARBA" id="ARBA00022448"/>
    </source>
</evidence>
<dbReference type="AlphaFoldDB" id="A0A1E7FSQ2"/>
<evidence type="ECO:0000313" key="10">
    <source>
        <dbReference type="Proteomes" id="UP000095751"/>
    </source>
</evidence>
<proteinExistence type="inferred from homology"/>
<dbReference type="KEGG" id="fcy:FRACYDRAFT_259806"/>
<evidence type="ECO:0000256" key="4">
    <source>
        <dbReference type="ARBA" id="ARBA00022692"/>
    </source>
</evidence>
<dbReference type="InterPro" id="IPR045018">
    <property type="entry name" value="Azg-like"/>
</dbReference>
<evidence type="ECO:0000313" key="9">
    <source>
        <dbReference type="EMBL" id="OEU21115.1"/>
    </source>
</evidence>
<name>A0A1E7FSQ2_9STRA</name>
<organism evidence="9 10">
    <name type="scientific">Fragilariopsis cylindrus CCMP1102</name>
    <dbReference type="NCBI Taxonomy" id="635003"/>
    <lineage>
        <taxon>Eukaryota</taxon>
        <taxon>Sar</taxon>
        <taxon>Stramenopiles</taxon>
        <taxon>Ochrophyta</taxon>
        <taxon>Bacillariophyta</taxon>
        <taxon>Bacillariophyceae</taxon>
        <taxon>Bacillariophycidae</taxon>
        <taxon>Bacillariales</taxon>
        <taxon>Bacillariaceae</taxon>
        <taxon>Fragilariopsis</taxon>
    </lineage>
</organism>
<feature type="transmembrane region" description="Helical" evidence="8">
    <location>
        <begin position="143"/>
        <end position="169"/>
    </location>
</feature>
<dbReference type="GO" id="GO:0005886">
    <property type="term" value="C:plasma membrane"/>
    <property type="evidence" value="ECO:0007669"/>
    <property type="project" value="TreeGrafter"/>
</dbReference>
<dbReference type="GO" id="GO:0005345">
    <property type="term" value="F:purine nucleobase transmembrane transporter activity"/>
    <property type="evidence" value="ECO:0007669"/>
    <property type="project" value="TreeGrafter"/>
</dbReference>
<keyword evidence="10" id="KW-1185">Reference proteome</keyword>
<sequence>MFDDFKRRIDEWNATVNASKFGTFFALEERGSTVTKEFQAGTATFLTMAYILAVNPRIMAESGGNCDASDFEEEGGIFSAGYESCLLELQRQYVTATALGSFFGCLLMGLLANLPIALAPGMGMNAYFTYTVVGFRGTGNVSYSAALTAILIEGILFLILSVSGARFALAKLIPEPLRHAIAPGIGAFLAHLGLQSAEGLGIVVADIATTVTLGACPEQYRTPLVAYDDACRNEGICVLSDAYTCDVLGHRMESATMWLGLVGMLLMGVLMAYSKTKNSSIVCGILFVTFISWFRNTAVSFFPDTDKGDERFDYFKQVVNIEPLNMVLANYSGDLKGAILALITFFVVDFLDTTGTLLAVVDPIPGVVQPNGDFARSRMAFSVDAIATIFGSVFGLSPVTSYIESAAGVAAGGRTGLTALAVAFYFLLSIFFAPIFASIPPWATGGALIVVGSMMFQNLSKVKWNQFDHALTAFVTVILMPLTYSIAYGIIGGLMVWVSLQAAFWILSKLGIQRSAIEGDDNGGEASPEPNMNGDISGDDNGQVEGNESGKLTKDEEDTTPPSETSLMKMSEGLSNPGMDVKSSAEIEEKDA</sequence>
<evidence type="ECO:0000256" key="5">
    <source>
        <dbReference type="ARBA" id="ARBA00022989"/>
    </source>
</evidence>
<comment type="subcellular location">
    <subcellularLocation>
        <location evidence="1">Endomembrane system</location>
        <topology evidence="1">Multi-pass membrane protein</topology>
    </subcellularLocation>
</comment>
<protein>
    <recommendedName>
        <fullName evidence="11">Xanthine/uracil permease</fullName>
    </recommendedName>
</protein>
<feature type="transmembrane region" description="Helical" evidence="8">
    <location>
        <begin position="279"/>
        <end position="302"/>
    </location>
</feature>
<feature type="transmembrane region" description="Helical" evidence="8">
    <location>
        <begin position="99"/>
        <end position="123"/>
    </location>
</feature>
<keyword evidence="4 8" id="KW-0812">Transmembrane</keyword>
<comment type="similarity">
    <text evidence="2">Belongs to the nucleobase:cation symporter-2 (NCS2) (TC 2.A.40) family. Azg-like subfamily.</text>
</comment>
<dbReference type="GO" id="GO:0015853">
    <property type="term" value="P:adenine transport"/>
    <property type="evidence" value="ECO:0007669"/>
    <property type="project" value="TreeGrafter"/>
</dbReference>
<keyword evidence="5 8" id="KW-1133">Transmembrane helix</keyword>
<dbReference type="Pfam" id="PF00860">
    <property type="entry name" value="Xan_ur_permease"/>
    <property type="match status" value="2"/>
</dbReference>
<dbReference type="InterPro" id="IPR006043">
    <property type="entry name" value="NCS2"/>
</dbReference>
<dbReference type="OrthoDB" id="431212at2759"/>
<feature type="transmembrane region" description="Helical" evidence="8">
    <location>
        <begin position="415"/>
        <end position="436"/>
    </location>
</feature>
<evidence type="ECO:0000256" key="6">
    <source>
        <dbReference type="ARBA" id="ARBA00023136"/>
    </source>
</evidence>
<keyword evidence="3" id="KW-0813">Transport</keyword>
<keyword evidence="6 8" id="KW-0472">Membrane</keyword>
<evidence type="ECO:0000256" key="1">
    <source>
        <dbReference type="ARBA" id="ARBA00004127"/>
    </source>
</evidence>
<dbReference type="PANTHER" id="PTHR43337:SF1">
    <property type="entry name" value="XANTHINE_URACIL PERMEASE C887.17-RELATED"/>
    <property type="match status" value="1"/>
</dbReference>
<evidence type="ECO:0000256" key="8">
    <source>
        <dbReference type="SAM" id="Phobius"/>
    </source>
</evidence>
<gene>
    <name evidence="9" type="ORF">FRACYDRAFT_259806</name>
</gene>
<feature type="transmembrane region" description="Helical" evidence="8">
    <location>
        <begin position="338"/>
        <end position="361"/>
    </location>
</feature>
<accession>A0A1E7FSQ2</accession>
<evidence type="ECO:0008006" key="11">
    <source>
        <dbReference type="Google" id="ProtNLM"/>
    </source>
</evidence>
<feature type="transmembrane region" description="Helical" evidence="8">
    <location>
        <begin position="381"/>
        <end position="403"/>
    </location>
</feature>
<evidence type="ECO:0000256" key="2">
    <source>
        <dbReference type="ARBA" id="ARBA00005697"/>
    </source>
</evidence>
<dbReference type="EMBL" id="KV784354">
    <property type="protein sequence ID" value="OEU21115.1"/>
    <property type="molecule type" value="Genomic_DNA"/>
</dbReference>
<feature type="transmembrane region" description="Helical" evidence="8">
    <location>
        <begin position="255"/>
        <end position="273"/>
    </location>
</feature>